<evidence type="ECO:0000313" key="7">
    <source>
        <dbReference type="Proteomes" id="UP000596902"/>
    </source>
</evidence>
<dbReference type="GO" id="GO:0006281">
    <property type="term" value="P:DNA repair"/>
    <property type="evidence" value="ECO:0007669"/>
    <property type="project" value="TreeGrafter"/>
</dbReference>
<keyword evidence="3" id="KW-0067">ATP-binding</keyword>
<dbReference type="RefSeq" id="XP_038782299.1">
    <property type="nucleotide sequence ID" value="XM_038934885.1"/>
</dbReference>
<proteinExistence type="predicted"/>
<feature type="domain" description="Helicase C-terminal" evidence="5">
    <location>
        <begin position="195"/>
        <end position="364"/>
    </location>
</feature>
<dbReference type="Pfam" id="PF00271">
    <property type="entry name" value="Helicase_C"/>
    <property type="match status" value="1"/>
</dbReference>
<keyword evidence="1" id="KW-0547">Nucleotide-binding</keyword>
<dbReference type="PANTHER" id="PTHR45626">
    <property type="entry name" value="TRANSCRIPTION TERMINATION FACTOR 2-RELATED"/>
    <property type="match status" value="1"/>
</dbReference>
<dbReference type="SMART" id="SM00490">
    <property type="entry name" value="HELICc"/>
    <property type="match status" value="1"/>
</dbReference>
<comment type="caution">
    <text evidence="6">The sequence shown here is derived from an EMBL/GenBank/DDBJ whole genome shotgun (WGS) entry which is preliminary data.</text>
</comment>
<dbReference type="GeneID" id="62208063"/>
<dbReference type="InterPro" id="IPR027417">
    <property type="entry name" value="P-loop_NTPase"/>
</dbReference>
<reference evidence="6" key="1">
    <citation type="submission" date="2020-01" db="EMBL/GenBank/DDBJ databases">
        <authorList>
            <person name="Feng Z.H.Z."/>
        </authorList>
    </citation>
    <scope>NUCLEOTIDE SEQUENCE</scope>
    <source>
        <strain evidence="6">CBS107.38</strain>
    </source>
</reference>
<organism evidence="6 7">
    <name type="scientific">Alternaria burnsii</name>
    <dbReference type="NCBI Taxonomy" id="1187904"/>
    <lineage>
        <taxon>Eukaryota</taxon>
        <taxon>Fungi</taxon>
        <taxon>Dikarya</taxon>
        <taxon>Ascomycota</taxon>
        <taxon>Pezizomycotina</taxon>
        <taxon>Dothideomycetes</taxon>
        <taxon>Pleosporomycetidae</taxon>
        <taxon>Pleosporales</taxon>
        <taxon>Pleosporineae</taxon>
        <taxon>Pleosporaceae</taxon>
        <taxon>Alternaria</taxon>
        <taxon>Alternaria sect. Alternaria</taxon>
    </lineage>
</organism>
<evidence type="ECO:0000256" key="4">
    <source>
        <dbReference type="SAM" id="MobiDB-lite"/>
    </source>
</evidence>
<dbReference type="GO" id="GO:0005634">
    <property type="term" value="C:nucleus"/>
    <property type="evidence" value="ECO:0007669"/>
    <property type="project" value="TreeGrafter"/>
</dbReference>
<dbReference type="Proteomes" id="UP000596902">
    <property type="component" value="Unassembled WGS sequence"/>
</dbReference>
<feature type="region of interest" description="Disordered" evidence="4">
    <location>
        <begin position="385"/>
        <end position="446"/>
    </location>
</feature>
<evidence type="ECO:0000256" key="1">
    <source>
        <dbReference type="ARBA" id="ARBA00022741"/>
    </source>
</evidence>
<accession>A0A8H7AV95</accession>
<dbReference type="AlphaFoldDB" id="A0A8H7AV95"/>
<dbReference type="InterPro" id="IPR049730">
    <property type="entry name" value="SNF2/RAD54-like_C"/>
</dbReference>
<dbReference type="InterPro" id="IPR050628">
    <property type="entry name" value="SNF2_RAD54_helicase_TF"/>
</dbReference>
<evidence type="ECO:0000259" key="5">
    <source>
        <dbReference type="PROSITE" id="PS51194"/>
    </source>
</evidence>
<feature type="compositionally biased region" description="Basic and acidic residues" evidence="4">
    <location>
        <begin position="385"/>
        <end position="402"/>
    </location>
</feature>
<feature type="compositionally biased region" description="Acidic residues" evidence="4">
    <location>
        <begin position="419"/>
        <end position="446"/>
    </location>
</feature>
<dbReference type="InterPro" id="IPR001650">
    <property type="entry name" value="Helicase_C-like"/>
</dbReference>
<keyword evidence="2" id="KW-0378">Hydrolase</keyword>
<reference evidence="6" key="2">
    <citation type="submission" date="2020-08" db="EMBL/GenBank/DDBJ databases">
        <title>Draft Genome Sequence of Cumin Blight Pathogen Alternaria burnsii.</title>
        <authorList>
            <person name="Feng Z."/>
        </authorList>
    </citation>
    <scope>NUCLEOTIDE SEQUENCE</scope>
    <source>
        <strain evidence="6">CBS107.38</strain>
    </source>
</reference>
<dbReference type="EMBL" id="JAAABM010000018">
    <property type="protein sequence ID" value="KAF7671939.1"/>
    <property type="molecule type" value="Genomic_DNA"/>
</dbReference>
<dbReference type="GO" id="GO:0005524">
    <property type="term" value="F:ATP binding"/>
    <property type="evidence" value="ECO:0007669"/>
    <property type="project" value="UniProtKB-KW"/>
</dbReference>
<evidence type="ECO:0000256" key="3">
    <source>
        <dbReference type="ARBA" id="ARBA00022840"/>
    </source>
</evidence>
<gene>
    <name evidence="6" type="ORF">GT037_009838</name>
</gene>
<protein>
    <recommendedName>
        <fullName evidence="5">Helicase C-terminal domain-containing protein</fullName>
    </recommendedName>
</protein>
<sequence>MRHGEERVLDDDDYRSGMGICTRAEQELEFPALATYSDRQKAAMKKRPIDLKQARANFISVVRDLNANTISSGKTVRLPHWAGIDVNAIDTEDFTEAMTTWLLEGDFQGLRILSMSEPVGHEDDVNMEDMGDIEDDTAEFQEPDAPDPPAIEAQDDKTKKSRKAKSTEKSTKHQLFLDQVGRTKDVDVFIRRCEALMGLYNDIQKRYPREKILIWSRFYKGLVNIAEAMCRRYDVEVPIFSGLLNREQRDKMLYRWQGPLTSSKVPMCFQAKAGGTGLTVTSAPHVIFFEPWWNILDAMQAERRAYRIGQDKKVHVWKLVCVNSFANTIINTGALRKLRTIDKIMYALRTHKGQQVSVPPVIPQYGRVSFVDYDLYHMMNKEASEMKEQAEEDAGDRGHEEGQPPNKRRRLEEGAYAEGSEDEDEGEDYQDDNGSDEDEDSDGDAE</sequence>
<dbReference type="PROSITE" id="PS51194">
    <property type="entry name" value="HELICASE_CTER"/>
    <property type="match status" value="1"/>
</dbReference>
<name>A0A8H7AV95_9PLEO</name>
<dbReference type="SUPFAM" id="SSF52540">
    <property type="entry name" value="P-loop containing nucleoside triphosphate hydrolases"/>
    <property type="match status" value="1"/>
</dbReference>
<dbReference type="Gene3D" id="3.40.50.300">
    <property type="entry name" value="P-loop containing nucleotide triphosphate hydrolases"/>
    <property type="match status" value="1"/>
</dbReference>
<dbReference type="GO" id="GO:0016787">
    <property type="term" value="F:hydrolase activity"/>
    <property type="evidence" value="ECO:0007669"/>
    <property type="project" value="UniProtKB-KW"/>
</dbReference>
<evidence type="ECO:0000256" key="2">
    <source>
        <dbReference type="ARBA" id="ARBA00022801"/>
    </source>
</evidence>
<dbReference type="GO" id="GO:0008094">
    <property type="term" value="F:ATP-dependent activity, acting on DNA"/>
    <property type="evidence" value="ECO:0007669"/>
    <property type="project" value="TreeGrafter"/>
</dbReference>
<feature type="region of interest" description="Disordered" evidence="4">
    <location>
        <begin position="138"/>
        <end position="168"/>
    </location>
</feature>
<evidence type="ECO:0000313" key="6">
    <source>
        <dbReference type="EMBL" id="KAF7671939.1"/>
    </source>
</evidence>
<dbReference type="CDD" id="cd18793">
    <property type="entry name" value="SF2_C_SNF"/>
    <property type="match status" value="1"/>
</dbReference>
<keyword evidence="7" id="KW-1185">Reference proteome</keyword>